<proteinExistence type="predicted"/>
<name>A0A432MQ78_9BACT</name>
<sequence>MNVLLLGYLGPDTMLPVASAFATVVGVAMMLGRNSTRFVRLAVVSIVRSVRGRSVRNPR</sequence>
<reference evidence="2 3" key="1">
    <citation type="submission" date="2018-12" db="EMBL/GenBank/DDBJ databases">
        <authorList>
            <person name="Toschakov S.V."/>
        </authorList>
    </citation>
    <scope>NUCLEOTIDE SEQUENCE [LARGE SCALE GENOMIC DNA]</scope>
    <source>
        <strain evidence="2 3">GM2012</strain>
    </source>
</reference>
<keyword evidence="1" id="KW-1133">Transmembrane helix</keyword>
<keyword evidence="3" id="KW-1185">Reference proteome</keyword>
<evidence type="ECO:0000256" key="1">
    <source>
        <dbReference type="SAM" id="Phobius"/>
    </source>
</evidence>
<dbReference type="AlphaFoldDB" id="A0A432MQ78"/>
<protein>
    <submittedName>
        <fullName evidence="2">Uncharacterized protein</fullName>
    </submittedName>
</protein>
<evidence type="ECO:0000313" key="2">
    <source>
        <dbReference type="EMBL" id="RUL89297.1"/>
    </source>
</evidence>
<comment type="caution">
    <text evidence="2">The sequence shown here is derived from an EMBL/GenBank/DDBJ whole genome shotgun (WGS) entry which is preliminary data.</text>
</comment>
<keyword evidence="1" id="KW-0472">Membrane</keyword>
<reference evidence="2 3" key="2">
    <citation type="submission" date="2019-01" db="EMBL/GenBank/DDBJ databases">
        <title>Tautonia sociabilis, a novel thermotolerant planctomycete of Isosphaeraceae family, isolated from a 4000 m deep subterranean habitat.</title>
        <authorList>
            <person name="Kovaleva O.L."/>
            <person name="Elcheninov A.G."/>
            <person name="Van Heerden E."/>
            <person name="Toshchakov S.V."/>
            <person name="Novikov A."/>
            <person name="Bonch-Osmolovskaya E.A."/>
            <person name="Kublanov I.V."/>
        </authorList>
    </citation>
    <scope>NUCLEOTIDE SEQUENCE [LARGE SCALE GENOMIC DNA]</scope>
    <source>
        <strain evidence="2 3">GM2012</strain>
    </source>
</reference>
<gene>
    <name evidence="2" type="ORF">TsocGM_02435</name>
</gene>
<keyword evidence="1" id="KW-0812">Transmembrane</keyword>
<feature type="transmembrane region" description="Helical" evidence="1">
    <location>
        <begin position="13"/>
        <end position="31"/>
    </location>
</feature>
<dbReference type="EMBL" id="RYZH01000003">
    <property type="protein sequence ID" value="RUL89297.1"/>
    <property type="molecule type" value="Genomic_DNA"/>
</dbReference>
<dbReference type="RefSeq" id="WP_126723732.1">
    <property type="nucleotide sequence ID" value="NZ_RYZH01000003.1"/>
</dbReference>
<dbReference type="OrthoDB" id="292383at2"/>
<accession>A0A432MQ78</accession>
<organism evidence="2 3">
    <name type="scientific">Tautonia sociabilis</name>
    <dbReference type="NCBI Taxonomy" id="2080755"/>
    <lineage>
        <taxon>Bacteria</taxon>
        <taxon>Pseudomonadati</taxon>
        <taxon>Planctomycetota</taxon>
        <taxon>Planctomycetia</taxon>
        <taxon>Isosphaerales</taxon>
        <taxon>Isosphaeraceae</taxon>
        <taxon>Tautonia</taxon>
    </lineage>
</organism>
<dbReference type="Proteomes" id="UP000280296">
    <property type="component" value="Unassembled WGS sequence"/>
</dbReference>
<evidence type="ECO:0000313" key="3">
    <source>
        <dbReference type="Proteomes" id="UP000280296"/>
    </source>
</evidence>